<keyword evidence="1" id="KW-1133">Transmembrane helix</keyword>
<protein>
    <submittedName>
        <fullName evidence="2">Uncharacterized protein</fullName>
    </submittedName>
</protein>
<organism evidence="2 3">
    <name type="scientific">Linnemannia gamsii</name>
    <dbReference type="NCBI Taxonomy" id="64522"/>
    <lineage>
        <taxon>Eukaryota</taxon>
        <taxon>Fungi</taxon>
        <taxon>Fungi incertae sedis</taxon>
        <taxon>Mucoromycota</taxon>
        <taxon>Mortierellomycotina</taxon>
        <taxon>Mortierellomycetes</taxon>
        <taxon>Mortierellales</taxon>
        <taxon>Mortierellaceae</taxon>
        <taxon>Linnemannia</taxon>
    </lineage>
</organism>
<dbReference type="Proteomes" id="UP001194696">
    <property type="component" value="Unassembled WGS sequence"/>
</dbReference>
<keyword evidence="3" id="KW-1185">Reference proteome</keyword>
<sequence length="91" mass="10380">MRTILISAALSFAFGYSACNFAIISTICDVAASVPETTHKRYLLYAILILVVLFVLILIPLERIANFEARRKQDYPFRTSAREHLQRRGSF</sequence>
<comment type="caution">
    <text evidence="2">The sequence shown here is derived from an EMBL/GenBank/DDBJ whole genome shotgun (WGS) entry which is preliminary data.</text>
</comment>
<evidence type="ECO:0000313" key="3">
    <source>
        <dbReference type="Proteomes" id="UP001194696"/>
    </source>
</evidence>
<gene>
    <name evidence="2" type="ORF">BGZ96_007143</name>
</gene>
<keyword evidence="1" id="KW-0472">Membrane</keyword>
<reference evidence="2 3" key="1">
    <citation type="journal article" date="2020" name="Fungal Divers.">
        <title>Resolving the Mortierellaceae phylogeny through synthesis of multi-gene phylogenetics and phylogenomics.</title>
        <authorList>
            <person name="Vandepol N."/>
            <person name="Liber J."/>
            <person name="Desiro A."/>
            <person name="Na H."/>
            <person name="Kennedy M."/>
            <person name="Barry K."/>
            <person name="Grigoriev I.V."/>
            <person name="Miller A.N."/>
            <person name="O'Donnell K."/>
            <person name="Stajich J.E."/>
            <person name="Bonito G."/>
        </authorList>
    </citation>
    <scope>NUCLEOTIDE SEQUENCE [LARGE SCALE GENOMIC DNA]</scope>
    <source>
        <strain evidence="2 3">AD045</strain>
    </source>
</reference>
<keyword evidence="1" id="KW-0812">Transmembrane</keyword>
<accession>A0ABQ7K108</accession>
<evidence type="ECO:0000313" key="2">
    <source>
        <dbReference type="EMBL" id="KAG0289253.1"/>
    </source>
</evidence>
<feature type="transmembrane region" description="Helical" evidence="1">
    <location>
        <begin position="42"/>
        <end position="61"/>
    </location>
</feature>
<dbReference type="EMBL" id="JAAAIM010000359">
    <property type="protein sequence ID" value="KAG0289253.1"/>
    <property type="molecule type" value="Genomic_DNA"/>
</dbReference>
<evidence type="ECO:0000256" key="1">
    <source>
        <dbReference type="SAM" id="Phobius"/>
    </source>
</evidence>
<proteinExistence type="predicted"/>
<name>A0ABQ7K108_9FUNG</name>